<gene>
    <name evidence="3" type="ORF">CJP74_02475</name>
</gene>
<dbReference type="OrthoDB" id="395856at2"/>
<evidence type="ECO:0000313" key="3">
    <source>
        <dbReference type="EMBL" id="RIY33310.1"/>
    </source>
</evidence>
<dbReference type="GO" id="GO:0009279">
    <property type="term" value="C:cell outer membrane"/>
    <property type="evidence" value="ECO:0007669"/>
    <property type="project" value="InterPro"/>
</dbReference>
<dbReference type="PIRSF" id="PIRSF019271">
    <property type="entry name" value="Acid_Ptase_C"/>
    <property type="match status" value="1"/>
</dbReference>
<dbReference type="Pfam" id="PF03767">
    <property type="entry name" value="Acid_phosphat_B"/>
    <property type="match status" value="1"/>
</dbReference>
<dbReference type="InterPro" id="IPR036412">
    <property type="entry name" value="HAD-like_sf"/>
</dbReference>
<dbReference type="InterPro" id="IPR005519">
    <property type="entry name" value="Acid_phosphat_B-like"/>
</dbReference>
<dbReference type="NCBIfam" id="TIGR01533">
    <property type="entry name" value="lipo_e_P4"/>
    <property type="match status" value="1"/>
</dbReference>
<dbReference type="Gene3D" id="3.40.50.1000">
    <property type="entry name" value="HAD superfamily/HAD-like"/>
    <property type="match status" value="1"/>
</dbReference>
<dbReference type="InterPro" id="IPR006423">
    <property type="entry name" value="Lipo_e_P4"/>
</dbReference>
<keyword evidence="3" id="KW-0449">Lipoprotein</keyword>
<dbReference type="PROSITE" id="PS51257">
    <property type="entry name" value="PROKAR_LIPOPROTEIN"/>
    <property type="match status" value="1"/>
</dbReference>
<dbReference type="PANTHER" id="PTHR31284:SF10">
    <property type="entry name" value="ACID PHOSPHATASE-LIKE PROTEIN"/>
    <property type="match status" value="1"/>
</dbReference>
<dbReference type="InterPro" id="IPR023214">
    <property type="entry name" value="HAD_sf"/>
</dbReference>
<dbReference type="PANTHER" id="PTHR31284">
    <property type="entry name" value="ACID PHOSPHATASE-LIKE PROTEIN"/>
    <property type="match status" value="1"/>
</dbReference>
<dbReference type="AlphaFoldDB" id="A0A3A1Y7T3"/>
<sequence>MLRFFVKTKLSTLSVAALAALSLAACSTAPKTAEPVTTLTPPQVAGTYLVSATAWVQNAGEYRALAYQAFNTATVAFDKAKRVPGKAKAVVVDLDETMIDNSGFQGGIAKYGIPYNSKNWRKWEQTGKPTAIPGALEFAQHVVKNGGVVYYVSNRTQENIEYTKATLIALGFPGVSNDTVLLKGSVSTKEPRFAQAQAKSNVVVYVGDNLRDFPGAGQYTTTETRNAWVDANKANFGSKYIVIPNPMYGNWLSSLATDFYKNSLAQQNKLVLEAIEAWDLSNYQ</sequence>
<dbReference type="SFLD" id="SFLDS00003">
    <property type="entry name" value="Haloacid_Dehalogenase"/>
    <property type="match status" value="1"/>
</dbReference>
<feature type="chain" id="PRO_5017440481" evidence="2">
    <location>
        <begin position="20"/>
        <end position="284"/>
    </location>
</feature>
<keyword evidence="4" id="KW-1185">Reference proteome</keyword>
<organism evidence="3 4">
    <name type="scientific">Psittacicella melopsittaci</name>
    <dbReference type="NCBI Taxonomy" id="2028576"/>
    <lineage>
        <taxon>Bacteria</taxon>
        <taxon>Pseudomonadati</taxon>
        <taxon>Pseudomonadota</taxon>
        <taxon>Gammaproteobacteria</taxon>
        <taxon>Pasteurellales</taxon>
        <taxon>Psittacicellaceae</taxon>
        <taxon>Psittacicella</taxon>
    </lineage>
</organism>
<evidence type="ECO:0000256" key="2">
    <source>
        <dbReference type="SAM" id="SignalP"/>
    </source>
</evidence>
<dbReference type="Proteomes" id="UP000266258">
    <property type="component" value="Unassembled WGS sequence"/>
</dbReference>
<feature type="signal peptide" evidence="2">
    <location>
        <begin position="1"/>
        <end position="19"/>
    </location>
</feature>
<protein>
    <submittedName>
        <fullName evidence="3">5'-nucleotidase, lipoprotein e(P4) family</fullName>
    </submittedName>
</protein>
<dbReference type="CDD" id="cd07534">
    <property type="entry name" value="HAD_CAP"/>
    <property type="match status" value="1"/>
</dbReference>
<dbReference type="EMBL" id="NRJH01000018">
    <property type="protein sequence ID" value="RIY33310.1"/>
    <property type="molecule type" value="Genomic_DNA"/>
</dbReference>
<accession>A0A3A1Y7T3</accession>
<name>A0A3A1Y7T3_9GAMM</name>
<evidence type="ECO:0000256" key="1">
    <source>
        <dbReference type="ARBA" id="ARBA00022729"/>
    </source>
</evidence>
<keyword evidence="1 2" id="KW-0732">Signal</keyword>
<dbReference type="SFLD" id="SFLDG01125">
    <property type="entry name" value="C1.1:_Acid_Phosphatase_Like"/>
    <property type="match status" value="1"/>
</dbReference>
<comment type="caution">
    <text evidence="3">The sequence shown here is derived from an EMBL/GenBank/DDBJ whole genome shotgun (WGS) entry which is preliminary data.</text>
</comment>
<reference evidence="3 4" key="1">
    <citation type="submission" date="2017-08" db="EMBL/GenBank/DDBJ databases">
        <title>Reclassification of Bisgaard taxon 37 and 44.</title>
        <authorList>
            <person name="Christensen H."/>
        </authorList>
    </citation>
    <scope>NUCLEOTIDE SEQUENCE [LARGE SCALE GENOMIC DNA]</scope>
    <source>
        <strain evidence="3 4">B96_4</strain>
    </source>
</reference>
<dbReference type="SUPFAM" id="SSF56784">
    <property type="entry name" value="HAD-like"/>
    <property type="match status" value="1"/>
</dbReference>
<proteinExistence type="predicted"/>
<evidence type="ECO:0000313" key="4">
    <source>
        <dbReference type="Proteomes" id="UP000266258"/>
    </source>
</evidence>